<feature type="compositionally biased region" description="Polar residues" evidence="5">
    <location>
        <begin position="1"/>
        <end position="11"/>
    </location>
</feature>
<dbReference type="PANTHER" id="PTHR23139">
    <property type="entry name" value="RNA-BINDING PROTEIN"/>
    <property type="match status" value="1"/>
</dbReference>
<dbReference type="Pfam" id="PF00076">
    <property type="entry name" value="RRM_1"/>
    <property type="match status" value="1"/>
</dbReference>
<dbReference type="CDD" id="cd12231">
    <property type="entry name" value="RRM2_U2AF65"/>
    <property type="match status" value="1"/>
</dbReference>
<evidence type="ECO:0000256" key="3">
    <source>
        <dbReference type="ARBA" id="ARBA00023187"/>
    </source>
</evidence>
<gene>
    <name evidence="7" type="ORF">FisN_5Lh413</name>
</gene>
<evidence type="ECO:0000256" key="5">
    <source>
        <dbReference type="SAM" id="MobiDB-lite"/>
    </source>
</evidence>
<proteinExistence type="predicted"/>
<dbReference type="CDD" id="cd12232">
    <property type="entry name" value="RRM3_U2AF65"/>
    <property type="match status" value="1"/>
</dbReference>
<keyword evidence="8" id="KW-1185">Reference proteome</keyword>
<evidence type="ECO:0000313" key="8">
    <source>
        <dbReference type="Proteomes" id="UP000198406"/>
    </source>
</evidence>
<dbReference type="AlphaFoldDB" id="A0A1Z5KGV2"/>
<dbReference type="Gene3D" id="3.30.70.330">
    <property type="match status" value="3"/>
</dbReference>
<dbReference type="InParanoid" id="A0A1Z5KGV2"/>
<dbReference type="GO" id="GO:0006397">
    <property type="term" value="P:mRNA processing"/>
    <property type="evidence" value="ECO:0007669"/>
    <property type="project" value="UniProtKB-KW"/>
</dbReference>
<evidence type="ECO:0000259" key="6">
    <source>
        <dbReference type="PROSITE" id="PS50102"/>
    </source>
</evidence>
<evidence type="ECO:0000256" key="1">
    <source>
        <dbReference type="ARBA" id="ARBA00022664"/>
    </source>
</evidence>
<keyword evidence="1" id="KW-0507">mRNA processing</keyword>
<dbReference type="InterPro" id="IPR000504">
    <property type="entry name" value="RRM_dom"/>
</dbReference>
<dbReference type="SMART" id="SM00360">
    <property type="entry name" value="RRM"/>
    <property type="match status" value="3"/>
</dbReference>
<keyword evidence="2 4" id="KW-0694">RNA-binding</keyword>
<name>A0A1Z5KGV2_FISSO</name>
<evidence type="ECO:0000256" key="2">
    <source>
        <dbReference type="ARBA" id="ARBA00022884"/>
    </source>
</evidence>
<keyword evidence="3" id="KW-0508">mRNA splicing</keyword>
<evidence type="ECO:0000256" key="4">
    <source>
        <dbReference type="PROSITE-ProRule" id="PRU00176"/>
    </source>
</evidence>
<feature type="domain" description="RRM" evidence="6">
    <location>
        <begin position="230"/>
        <end position="309"/>
    </location>
</feature>
<dbReference type="PROSITE" id="PS50102">
    <property type="entry name" value="RRM"/>
    <property type="match status" value="2"/>
</dbReference>
<dbReference type="Proteomes" id="UP000198406">
    <property type="component" value="Unassembled WGS sequence"/>
</dbReference>
<dbReference type="InterPro" id="IPR035979">
    <property type="entry name" value="RBD_domain_sf"/>
</dbReference>
<evidence type="ECO:0000313" key="7">
    <source>
        <dbReference type="EMBL" id="GAX25322.1"/>
    </source>
</evidence>
<accession>A0A1Z5KGV2</accession>
<feature type="region of interest" description="Disordered" evidence="5">
    <location>
        <begin position="1"/>
        <end position="58"/>
    </location>
</feature>
<organism evidence="7 8">
    <name type="scientific">Fistulifera solaris</name>
    <name type="common">Oleaginous diatom</name>
    <dbReference type="NCBI Taxonomy" id="1519565"/>
    <lineage>
        <taxon>Eukaryota</taxon>
        <taxon>Sar</taxon>
        <taxon>Stramenopiles</taxon>
        <taxon>Ochrophyta</taxon>
        <taxon>Bacillariophyta</taxon>
        <taxon>Bacillariophyceae</taxon>
        <taxon>Bacillariophycidae</taxon>
        <taxon>Naviculales</taxon>
        <taxon>Naviculaceae</taxon>
        <taxon>Fistulifera</taxon>
    </lineage>
</organism>
<dbReference type="GO" id="GO:0003723">
    <property type="term" value="F:RNA binding"/>
    <property type="evidence" value="ECO:0007669"/>
    <property type="project" value="UniProtKB-UniRule"/>
</dbReference>
<reference evidence="7 8" key="1">
    <citation type="journal article" date="2015" name="Plant Cell">
        <title>Oil accumulation by the oleaginous diatom Fistulifera solaris as revealed by the genome and transcriptome.</title>
        <authorList>
            <person name="Tanaka T."/>
            <person name="Maeda Y."/>
            <person name="Veluchamy A."/>
            <person name="Tanaka M."/>
            <person name="Abida H."/>
            <person name="Marechal E."/>
            <person name="Bowler C."/>
            <person name="Muto M."/>
            <person name="Sunaga Y."/>
            <person name="Tanaka M."/>
            <person name="Yoshino T."/>
            <person name="Taniguchi T."/>
            <person name="Fukuda Y."/>
            <person name="Nemoto M."/>
            <person name="Matsumoto M."/>
            <person name="Wong P.S."/>
            <person name="Aburatani S."/>
            <person name="Fujibuchi W."/>
        </authorList>
    </citation>
    <scope>NUCLEOTIDE SEQUENCE [LARGE SCALE GENOMIC DNA]</scope>
    <source>
        <strain evidence="7 8">JPCC DA0580</strain>
    </source>
</reference>
<dbReference type="OrthoDB" id="272703at2759"/>
<dbReference type="GO" id="GO:0008380">
    <property type="term" value="P:RNA splicing"/>
    <property type="evidence" value="ECO:0007669"/>
    <property type="project" value="UniProtKB-KW"/>
</dbReference>
<feature type="domain" description="RRM" evidence="6">
    <location>
        <begin position="111"/>
        <end position="196"/>
    </location>
</feature>
<dbReference type="CDD" id="cd12230">
    <property type="entry name" value="RRM1_U2AF65"/>
    <property type="match status" value="1"/>
</dbReference>
<comment type="caution">
    <text evidence="7">The sequence shown here is derived from an EMBL/GenBank/DDBJ whole genome shotgun (WGS) entry which is preliminary data.</text>
</comment>
<dbReference type="SUPFAM" id="SSF54928">
    <property type="entry name" value="RNA-binding domain, RBD"/>
    <property type="match status" value="2"/>
</dbReference>
<protein>
    <submittedName>
        <fullName evidence="7">Splicing factor U2AF 65 kDa subunit</fullName>
    </submittedName>
</protein>
<sequence>MSYSGGPSSRGWNDHNGPPRRGPPPPPHHRGPPMMRGRGPPPRPSRGPRRSHHPTLIPFRSYEEERDWVEDRRRKRLARSSKFDQLPQAAATSFIIQAVDTSASQQTRHARRLYVGNIPVGVTEAFVQESFTQAIHTALVEPWKHPEQPIILSVYINRERQYCFIEFTTVEITTACMALDGMMLQGQALKIKRPNDYNPLTAPKVHPSALPELDVSRLGIVATTVMDGPNKIFIGGLHYHLQDAQVLELLQAFGKVKAFHLVKNEGTELSKGYCFVEYADPSITPIAVQGLNGMDIGGGKCLTARLAGERSADLPGMPEVPVAPPVDEIPLDRTIVTGYDVEALVDAAMGLREMPSAPQFYDAMGQPLTRIVATTVVPIPSRILMLKNMVTDDDLASEEATEDLKQEVGEECSKFGNLLAIEIHQRLIYLEYENLGAAVSAQRELQGRQFGDAAVEASFVTEDEYMKVKRAN</sequence>
<dbReference type="EMBL" id="BDSP01000223">
    <property type="protein sequence ID" value="GAX25322.1"/>
    <property type="molecule type" value="Genomic_DNA"/>
</dbReference>
<dbReference type="InterPro" id="IPR012677">
    <property type="entry name" value="Nucleotide-bd_a/b_plait_sf"/>
</dbReference>